<feature type="region of interest" description="Disordered" evidence="3">
    <location>
        <begin position="145"/>
        <end position="191"/>
    </location>
</feature>
<dbReference type="Pfam" id="PF03366">
    <property type="entry name" value="YEATS"/>
    <property type="match status" value="1"/>
</dbReference>
<sequence length="274" mass="31905">MLDKSSVEKEIVVVTEQEVVKNTKATKEPPEGKWRRWKVSIYAIDETKEKCPLTFVEKVEYNLHQTFSNPRQVFYKSPFLLTETGWGEFDMKIVLHFVDKNISPWPIYHDLNFQKPLYEVPYTLKFVNPGPSFRKLLFQEIPLDSPASQKTTPSRQKKSKSSTSVSKWQRTDSPVTSTYESPQSSRSSCSIGEFTNDKENCQVDYNKLAKNLYDLEGDDILEVIHLVKEHRTGDMYINEDTEGEFHLDLHTLGDDLLQILWDFTESKLLKTMSY</sequence>
<name>A0A8H3X3C3_GIGMA</name>
<dbReference type="GO" id="GO:0000785">
    <property type="term" value="C:chromatin"/>
    <property type="evidence" value="ECO:0007669"/>
    <property type="project" value="UniProtKB-ARBA"/>
</dbReference>
<dbReference type="CDD" id="cd16905">
    <property type="entry name" value="YEATS_Taf14_like"/>
    <property type="match status" value="1"/>
</dbReference>
<evidence type="ECO:0000256" key="3">
    <source>
        <dbReference type="SAM" id="MobiDB-lite"/>
    </source>
</evidence>
<comment type="subcellular location">
    <subcellularLocation>
        <location evidence="2">Nucleus</location>
    </subcellularLocation>
</comment>
<gene>
    <name evidence="5" type="ORF">F8M41_009097</name>
</gene>
<evidence type="ECO:0000256" key="2">
    <source>
        <dbReference type="PROSITE-ProRule" id="PRU00376"/>
    </source>
</evidence>
<dbReference type="InterPro" id="IPR016665">
    <property type="entry name" value="Sas5/TAF14"/>
</dbReference>
<comment type="caution">
    <text evidence="5">The sequence shown here is derived from an EMBL/GenBank/DDBJ whole genome shotgun (WGS) entry which is preliminary data.</text>
</comment>
<protein>
    <submittedName>
        <fullName evidence="5">Yeats-domain-containing protein</fullName>
    </submittedName>
</protein>
<dbReference type="InterPro" id="IPR027353">
    <property type="entry name" value="NET_dom"/>
</dbReference>
<dbReference type="InterPro" id="IPR055129">
    <property type="entry name" value="YEATS_dom"/>
</dbReference>
<dbReference type="AlphaFoldDB" id="A0A8H3X3C3"/>
<feature type="domain" description="YEATS" evidence="4">
    <location>
        <begin position="1"/>
        <end position="140"/>
    </location>
</feature>
<dbReference type="InterPro" id="IPR038336">
    <property type="entry name" value="NET_sf"/>
</dbReference>
<dbReference type="GO" id="GO:0005634">
    <property type="term" value="C:nucleus"/>
    <property type="evidence" value="ECO:0007669"/>
    <property type="project" value="UniProtKB-SubCell"/>
</dbReference>
<reference evidence="5 6" key="1">
    <citation type="journal article" date="2019" name="Environ. Microbiol.">
        <title>At the nexus of three kingdoms: the genome of the mycorrhizal fungus Gigaspora margarita provides insights into plant, endobacterial and fungal interactions.</title>
        <authorList>
            <person name="Venice F."/>
            <person name="Ghignone S."/>
            <person name="Salvioli di Fossalunga A."/>
            <person name="Amselem J."/>
            <person name="Novero M."/>
            <person name="Xianan X."/>
            <person name="Sedzielewska Toro K."/>
            <person name="Morin E."/>
            <person name="Lipzen A."/>
            <person name="Grigoriev I.V."/>
            <person name="Henrissat B."/>
            <person name="Martin F.M."/>
            <person name="Bonfante P."/>
        </authorList>
    </citation>
    <scope>NUCLEOTIDE SEQUENCE [LARGE SCALE GENOMIC DNA]</scope>
    <source>
        <strain evidence="5 6">BEG34</strain>
    </source>
</reference>
<evidence type="ECO:0000259" key="4">
    <source>
        <dbReference type="PROSITE" id="PS51037"/>
    </source>
</evidence>
<dbReference type="Gene3D" id="1.20.1270.220">
    <property type="match status" value="1"/>
</dbReference>
<dbReference type="PANTHER" id="PTHR23195">
    <property type="entry name" value="YEATS DOMAIN"/>
    <property type="match status" value="1"/>
</dbReference>
<dbReference type="InterPro" id="IPR038704">
    <property type="entry name" value="YEAST_sf"/>
</dbReference>
<keyword evidence="1 2" id="KW-0539">Nucleus</keyword>
<evidence type="ECO:0000313" key="5">
    <source>
        <dbReference type="EMBL" id="KAF0404152.1"/>
    </source>
</evidence>
<feature type="compositionally biased region" description="Polar residues" evidence="3">
    <location>
        <begin position="171"/>
        <end position="190"/>
    </location>
</feature>
<dbReference type="GO" id="GO:0006355">
    <property type="term" value="P:regulation of DNA-templated transcription"/>
    <property type="evidence" value="ECO:0007669"/>
    <property type="project" value="InterPro"/>
</dbReference>
<dbReference type="EMBL" id="WTPW01001974">
    <property type="protein sequence ID" value="KAF0404152.1"/>
    <property type="molecule type" value="Genomic_DNA"/>
</dbReference>
<dbReference type="OrthoDB" id="1741717at2759"/>
<proteinExistence type="predicted"/>
<dbReference type="InterPro" id="IPR005033">
    <property type="entry name" value="YEATS"/>
</dbReference>
<organism evidence="5 6">
    <name type="scientific">Gigaspora margarita</name>
    <dbReference type="NCBI Taxonomy" id="4874"/>
    <lineage>
        <taxon>Eukaryota</taxon>
        <taxon>Fungi</taxon>
        <taxon>Fungi incertae sedis</taxon>
        <taxon>Mucoromycota</taxon>
        <taxon>Glomeromycotina</taxon>
        <taxon>Glomeromycetes</taxon>
        <taxon>Diversisporales</taxon>
        <taxon>Gigasporaceae</taxon>
        <taxon>Gigaspora</taxon>
    </lineage>
</organism>
<dbReference type="PROSITE" id="PS51037">
    <property type="entry name" value="YEATS"/>
    <property type="match status" value="1"/>
</dbReference>
<evidence type="ECO:0000313" key="6">
    <source>
        <dbReference type="Proteomes" id="UP000439903"/>
    </source>
</evidence>
<evidence type="ECO:0000256" key="1">
    <source>
        <dbReference type="ARBA" id="ARBA00023242"/>
    </source>
</evidence>
<accession>A0A8H3X3C3</accession>
<dbReference type="Proteomes" id="UP000439903">
    <property type="component" value="Unassembled WGS sequence"/>
</dbReference>
<dbReference type="PIRSF" id="PIRSF016551">
    <property type="entry name" value="SAS5/TFIID_14"/>
    <property type="match status" value="1"/>
</dbReference>
<keyword evidence="6" id="KW-1185">Reference proteome</keyword>
<dbReference type="Gene3D" id="2.60.40.1970">
    <property type="entry name" value="YEATS domain"/>
    <property type="match status" value="1"/>
</dbReference>
<dbReference type="Pfam" id="PF17035">
    <property type="entry name" value="BET"/>
    <property type="match status" value="1"/>
</dbReference>